<sequence length="416" mass="47362">MAEASARPRVLILGGTGFIGRNLVSYLVKNNLINNVRVADKVPPPMAWLSPRHKEIFALPQVEFKHSNLINPKSVENAFADPDGEFDYVINLAAETKYGQTDPVYQEGVVRLSDNCAQEAARRNIKRYIEFSAGQMNSSEKKPCKEDCKCSPWTKLAKHKLLVENHLQNIPDLNFVIIRPAIVYGIGDRNSLTPRLLIGAIYKYIRQKMKMLWTKDLKMNTVHVDDVCRAVWHLCQHGQNREIYNVVDEGNTTQGRISELVSEIFSINCSFVGSALSNIAQVNMSSVVEEINDKHMEPWVDACQKDNIENTPLNPFIDQPWVDACQKDNIENTPLNPFIDQELLYNKHVHLDGSKLKQTGFQYNIPELTTDHLKEMLEDFLQMKLFPLSLLSGDVVWTGEEKSLEFEDGTEEEEKS</sequence>
<dbReference type="OrthoDB" id="16464at2759"/>
<protein>
    <recommendedName>
        <fullName evidence="1">NAD-dependent epimerase/dehydratase domain-containing protein</fullName>
    </recommendedName>
</protein>
<dbReference type="InterPro" id="IPR050177">
    <property type="entry name" value="Lipid_A_modif_metabolic_enz"/>
</dbReference>
<dbReference type="SUPFAM" id="SSF51735">
    <property type="entry name" value="NAD(P)-binding Rossmann-fold domains"/>
    <property type="match status" value="1"/>
</dbReference>
<dbReference type="AlphaFoldDB" id="A0A6J8DG42"/>
<name>A0A6J8DG42_MYTCO</name>
<dbReference type="InterPro" id="IPR036291">
    <property type="entry name" value="NAD(P)-bd_dom_sf"/>
</dbReference>
<reference evidence="2 3" key="1">
    <citation type="submission" date="2020-06" db="EMBL/GenBank/DDBJ databases">
        <authorList>
            <person name="Li R."/>
            <person name="Bekaert M."/>
        </authorList>
    </citation>
    <scope>NUCLEOTIDE SEQUENCE [LARGE SCALE GENOMIC DNA]</scope>
    <source>
        <strain evidence="3">wild</strain>
    </source>
</reference>
<dbReference type="Pfam" id="PF01370">
    <property type="entry name" value="Epimerase"/>
    <property type="match status" value="1"/>
</dbReference>
<feature type="domain" description="NAD-dependent epimerase/dehydratase" evidence="1">
    <location>
        <begin position="10"/>
        <end position="246"/>
    </location>
</feature>
<dbReference type="EMBL" id="CACVKT020007264">
    <property type="protein sequence ID" value="CAC5406601.1"/>
    <property type="molecule type" value="Genomic_DNA"/>
</dbReference>
<organism evidence="2 3">
    <name type="scientific">Mytilus coruscus</name>
    <name type="common">Sea mussel</name>
    <dbReference type="NCBI Taxonomy" id="42192"/>
    <lineage>
        <taxon>Eukaryota</taxon>
        <taxon>Metazoa</taxon>
        <taxon>Spiralia</taxon>
        <taxon>Lophotrochozoa</taxon>
        <taxon>Mollusca</taxon>
        <taxon>Bivalvia</taxon>
        <taxon>Autobranchia</taxon>
        <taxon>Pteriomorphia</taxon>
        <taxon>Mytilida</taxon>
        <taxon>Mytiloidea</taxon>
        <taxon>Mytilidae</taxon>
        <taxon>Mytilinae</taxon>
        <taxon>Mytilus</taxon>
    </lineage>
</organism>
<keyword evidence="3" id="KW-1185">Reference proteome</keyword>
<dbReference type="Gene3D" id="3.40.50.720">
    <property type="entry name" value="NAD(P)-binding Rossmann-like Domain"/>
    <property type="match status" value="1"/>
</dbReference>
<accession>A0A6J8DG42</accession>
<gene>
    <name evidence="2" type="ORF">MCOR_40162</name>
</gene>
<evidence type="ECO:0000259" key="1">
    <source>
        <dbReference type="Pfam" id="PF01370"/>
    </source>
</evidence>
<dbReference type="PANTHER" id="PTHR43245">
    <property type="entry name" value="BIFUNCTIONAL POLYMYXIN RESISTANCE PROTEIN ARNA"/>
    <property type="match status" value="1"/>
</dbReference>
<dbReference type="Proteomes" id="UP000507470">
    <property type="component" value="Unassembled WGS sequence"/>
</dbReference>
<dbReference type="PANTHER" id="PTHR43245:SF11">
    <property type="entry name" value="LD23561P"/>
    <property type="match status" value="1"/>
</dbReference>
<dbReference type="InterPro" id="IPR001509">
    <property type="entry name" value="Epimerase_deHydtase"/>
</dbReference>
<evidence type="ECO:0000313" key="2">
    <source>
        <dbReference type="EMBL" id="CAC5406601.1"/>
    </source>
</evidence>
<evidence type="ECO:0000313" key="3">
    <source>
        <dbReference type="Proteomes" id="UP000507470"/>
    </source>
</evidence>
<proteinExistence type="predicted"/>